<evidence type="ECO:0000256" key="8">
    <source>
        <dbReference type="ARBA" id="ARBA00023242"/>
    </source>
</evidence>
<sequence>MDRGRIGNTFHSNNGRNGAEPYEMNDSDEAINGPVVFSCSKCRTILGDTFAYAASLPEHNLFGLEAVPDSIVSSRDKKTSELGVYHELTCDECQAVVGKRYLTTAKEMDCMRNLYALDLGKVLTYELGKCLKGGESVAMQPPPEFYSSVALCEDMSMVKNNVTAIAARLQKLEQLLARNSATSPRASGASRKRQSTGTAELNYVDSSKRFGR</sequence>
<evidence type="ECO:0000256" key="10">
    <source>
        <dbReference type="ARBA" id="ARBA00023328"/>
    </source>
</evidence>
<evidence type="ECO:0000256" key="2">
    <source>
        <dbReference type="ARBA" id="ARBA00004584"/>
    </source>
</evidence>
<dbReference type="GO" id="GO:0051301">
    <property type="term" value="P:cell division"/>
    <property type="evidence" value="ECO:0007669"/>
    <property type="project" value="UniProtKB-KW"/>
</dbReference>
<evidence type="ECO:0000256" key="7">
    <source>
        <dbReference type="ARBA" id="ARBA00022833"/>
    </source>
</evidence>
<protein>
    <recommendedName>
        <fullName evidence="12">Mis18 domain-containing protein</fullName>
    </recommendedName>
</protein>
<feature type="domain" description="Mis18" evidence="12">
    <location>
        <begin position="34"/>
        <end position="127"/>
    </location>
</feature>
<dbReference type="GO" id="GO:0000775">
    <property type="term" value="C:chromosome, centromeric region"/>
    <property type="evidence" value="ECO:0007669"/>
    <property type="project" value="UniProtKB-SubCell"/>
</dbReference>
<dbReference type="GO" id="GO:0046872">
    <property type="term" value="F:metal ion binding"/>
    <property type="evidence" value="ECO:0007669"/>
    <property type="project" value="UniProtKB-KW"/>
</dbReference>
<keyword evidence="6" id="KW-0498">Mitosis</keyword>
<dbReference type="PROSITE" id="PS51793">
    <property type="entry name" value="MIS18"/>
    <property type="match status" value="1"/>
</dbReference>
<evidence type="ECO:0000259" key="12">
    <source>
        <dbReference type="PROSITE" id="PS51793"/>
    </source>
</evidence>
<dbReference type="GO" id="GO:0005634">
    <property type="term" value="C:nucleus"/>
    <property type="evidence" value="ECO:0007669"/>
    <property type="project" value="UniProtKB-SubCell"/>
</dbReference>
<feature type="region of interest" description="Disordered" evidence="11">
    <location>
        <begin position="180"/>
        <end position="212"/>
    </location>
</feature>
<evidence type="ECO:0000256" key="5">
    <source>
        <dbReference type="ARBA" id="ARBA00022723"/>
    </source>
</evidence>
<comment type="caution">
    <text evidence="13">The sequence shown here is derived from an EMBL/GenBank/DDBJ whole genome shotgun (WGS) entry which is preliminary data.</text>
</comment>
<comment type="subcellular location">
    <subcellularLocation>
        <location evidence="2">Chromosome</location>
        <location evidence="2">Centromere</location>
    </subcellularLocation>
    <subcellularLocation>
        <location evidence="1">Nucleus</location>
    </subcellularLocation>
</comment>
<accession>A0A9W7XMA4</accession>
<evidence type="ECO:0000256" key="9">
    <source>
        <dbReference type="ARBA" id="ARBA00023306"/>
    </source>
</evidence>
<keyword evidence="14" id="KW-1185">Reference proteome</keyword>
<dbReference type="Pfam" id="PF03226">
    <property type="entry name" value="Yippee-Mis18"/>
    <property type="match status" value="1"/>
</dbReference>
<dbReference type="EMBL" id="JANBOH010000098">
    <property type="protein sequence ID" value="KAJ1645587.1"/>
    <property type="molecule type" value="Genomic_DNA"/>
</dbReference>
<organism evidence="13 14">
    <name type="scientific">Coemansia asiatica</name>
    <dbReference type="NCBI Taxonomy" id="1052880"/>
    <lineage>
        <taxon>Eukaryota</taxon>
        <taxon>Fungi</taxon>
        <taxon>Fungi incertae sedis</taxon>
        <taxon>Zoopagomycota</taxon>
        <taxon>Kickxellomycotina</taxon>
        <taxon>Kickxellomycetes</taxon>
        <taxon>Kickxellales</taxon>
        <taxon>Kickxellaceae</taxon>
        <taxon>Coemansia</taxon>
    </lineage>
</organism>
<feature type="region of interest" description="Disordered" evidence="11">
    <location>
        <begin position="1"/>
        <end position="25"/>
    </location>
</feature>
<keyword evidence="4" id="KW-0132">Cell division</keyword>
<reference evidence="13" key="1">
    <citation type="submission" date="2022-07" db="EMBL/GenBank/DDBJ databases">
        <title>Phylogenomic reconstructions and comparative analyses of Kickxellomycotina fungi.</title>
        <authorList>
            <person name="Reynolds N.K."/>
            <person name="Stajich J.E."/>
            <person name="Barry K."/>
            <person name="Grigoriev I.V."/>
            <person name="Crous P."/>
            <person name="Smith M.E."/>
        </authorList>
    </citation>
    <scope>NUCLEOTIDE SEQUENCE</scope>
    <source>
        <strain evidence="13">NBRC 105413</strain>
    </source>
</reference>
<evidence type="ECO:0000256" key="1">
    <source>
        <dbReference type="ARBA" id="ARBA00004123"/>
    </source>
</evidence>
<keyword evidence="9" id="KW-0131">Cell cycle</keyword>
<dbReference type="Proteomes" id="UP001145021">
    <property type="component" value="Unassembled WGS sequence"/>
</dbReference>
<gene>
    <name evidence="13" type="ORF">LPJ64_002831</name>
</gene>
<name>A0A9W7XMA4_9FUNG</name>
<dbReference type="InterPro" id="IPR034752">
    <property type="entry name" value="Mis18"/>
</dbReference>
<evidence type="ECO:0000313" key="13">
    <source>
        <dbReference type="EMBL" id="KAJ1645587.1"/>
    </source>
</evidence>
<dbReference type="PANTHER" id="PTHR16431:SF1">
    <property type="entry name" value="NEUROGENIC PROTEIN MASTERMIND"/>
    <property type="match status" value="1"/>
</dbReference>
<evidence type="ECO:0000256" key="3">
    <source>
        <dbReference type="ARBA" id="ARBA00022454"/>
    </source>
</evidence>
<dbReference type="PANTHER" id="PTHR16431">
    <property type="entry name" value="NEUROGENIC PROTEIN MASTERMIND"/>
    <property type="match status" value="1"/>
</dbReference>
<evidence type="ECO:0000256" key="6">
    <source>
        <dbReference type="ARBA" id="ARBA00022776"/>
    </source>
</evidence>
<keyword evidence="7" id="KW-0862">Zinc</keyword>
<dbReference type="AlphaFoldDB" id="A0A9W7XMA4"/>
<keyword evidence="3" id="KW-0158">Chromosome</keyword>
<proteinExistence type="predicted"/>
<dbReference type="GO" id="GO:0000785">
    <property type="term" value="C:chromatin"/>
    <property type="evidence" value="ECO:0007669"/>
    <property type="project" value="TreeGrafter"/>
</dbReference>
<keyword evidence="8" id="KW-0539">Nucleus</keyword>
<dbReference type="GO" id="GO:0034080">
    <property type="term" value="P:CENP-A containing chromatin assembly"/>
    <property type="evidence" value="ECO:0007669"/>
    <property type="project" value="TreeGrafter"/>
</dbReference>
<dbReference type="InterPro" id="IPR004910">
    <property type="entry name" value="Yippee/Mis18/Cereblon"/>
</dbReference>
<keyword evidence="10" id="KW-0137">Centromere</keyword>
<evidence type="ECO:0000313" key="14">
    <source>
        <dbReference type="Proteomes" id="UP001145021"/>
    </source>
</evidence>
<dbReference type="GO" id="GO:0007059">
    <property type="term" value="P:chromosome segregation"/>
    <property type="evidence" value="ECO:0007669"/>
    <property type="project" value="TreeGrafter"/>
</dbReference>
<evidence type="ECO:0000256" key="4">
    <source>
        <dbReference type="ARBA" id="ARBA00022618"/>
    </source>
</evidence>
<keyword evidence="5" id="KW-0479">Metal-binding</keyword>
<evidence type="ECO:0000256" key="11">
    <source>
        <dbReference type="SAM" id="MobiDB-lite"/>
    </source>
</evidence>